<sequence>MNSSKVPKPELSRTEHRAFFGRISGKRLHGAQMQLFDSLLPRLNVELPEGGQFEVGELFGRPNHKKIMEIGYGGGEHLARLAQENPDDDFIGCEVFTGGIGKILKTIDRENISNISLFTEDAYLLLKALPDASVDSCYLLYPDPWPKLRHNKRRFISAITLKELARVIIPGGKFYFATDIEDYANWTLAHMLRQPHFEWKTSSKPQFWHIPFAGWQPTRYEAKARREGREKSFYFSFERCQKKCSYGFLFRQRDQIKTLKRCQKKYSYGF</sequence>
<evidence type="ECO:0000256" key="1">
    <source>
        <dbReference type="ARBA" id="ARBA00000142"/>
    </source>
</evidence>
<organism evidence="7">
    <name type="scientific">hydrothermal vent metagenome</name>
    <dbReference type="NCBI Taxonomy" id="652676"/>
    <lineage>
        <taxon>unclassified sequences</taxon>
        <taxon>metagenomes</taxon>
        <taxon>ecological metagenomes</taxon>
    </lineage>
</organism>
<dbReference type="AlphaFoldDB" id="A0A3B0TSX8"/>
<dbReference type="PANTHER" id="PTHR23417:SF14">
    <property type="entry name" value="PENTACOTRIPEPTIDE-REPEAT REGION OF PRORP DOMAIN-CONTAINING PROTEIN"/>
    <property type="match status" value="1"/>
</dbReference>
<dbReference type="PROSITE" id="PS51625">
    <property type="entry name" value="SAM_MT_TRMB"/>
    <property type="match status" value="1"/>
</dbReference>
<dbReference type="InterPro" id="IPR003358">
    <property type="entry name" value="tRNA_(Gua-N-7)_MeTrfase_Trmb"/>
</dbReference>
<dbReference type="InterPro" id="IPR055361">
    <property type="entry name" value="tRNA_methyltr_TrmB_bact"/>
</dbReference>
<dbReference type="EMBL" id="UOEQ01000105">
    <property type="protein sequence ID" value="VAW16537.1"/>
    <property type="molecule type" value="Genomic_DNA"/>
</dbReference>
<dbReference type="GO" id="GO:0043527">
    <property type="term" value="C:tRNA methyltransferase complex"/>
    <property type="evidence" value="ECO:0007669"/>
    <property type="project" value="TreeGrafter"/>
</dbReference>
<evidence type="ECO:0000256" key="4">
    <source>
        <dbReference type="ARBA" id="ARBA00022679"/>
    </source>
</evidence>
<protein>
    <recommendedName>
        <fullName evidence="2">tRNA (guanine(46)-N(7))-methyltransferase</fullName>
        <ecNumber evidence="2">2.1.1.33</ecNumber>
    </recommendedName>
</protein>
<dbReference type="NCBIfam" id="TIGR00091">
    <property type="entry name" value="tRNA (guanosine(46)-N7)-methyltransferase TrmB"/>
    <property type="match status" value="1"/>
</dbReference>
<keyword evidence="6" id="KW-0819">tRNA processing</keyword>
<keyword evidence="4 7" id="KW-0808">Transferase</keyword>
<evidence type="ECO:0000256" key="6">
    <source>
        <dbReference type="ARBA" id="ARBA00022694"/>
    </source>
</evidence>
<dbReference type="Pfam" id="PF02390">
    <property type="entry name" value="Methyltransf_4"/>
    <property type="match status" value="1"/>
</dbReference>
<dbReference type="SUPFAM" id="SSF53335">
    <property type="entry name" value="S-adenosyl-L-methionine-dependent methyltransferases"/>
    <property type="match status" value="1"/>
</dbReference>
<proteinExistence type="inferred from homology"/>
<reference evidence="7" key="1">
    <citation type="submission" date="2018-06" db="EMBL/GenBank/DDBJ databases">
        <authorList>
            <person name="Zhirakovskaya E."/>
        </authorList>
    </citation>
    <scope>NUCLEOTIDE SEQUENCE</scope>
</reference>
<evidence type="ECO:0000256" key="5">
    <source>
        <dbReference type="ARBA" id="ARBA00022691"/>
    </source>
</evidence>
<evidence type="ECO:0000256" key="3">
    <source>
        <dbReference type="ARBA" id="ARBA00022603"/>
    </source>
</evidence>
<evidence type="ECO:0000256" key="2">
    <source>
        <dbReference type="ARBA" id="ARBA00011977"/>
    </source>
</evidence>
<name>A0A3B0TSX8_9ZZZZ</name>
<dbReference type="InterPro" id="IPR029063">
    <property type="entry name" value="SAM-dependent_MTases_sf"/>
</dbReference>
<keyword evidence="5" id="KW-0949">S-adenosyl-L-methionine</keyword>
<keyword evidence="3 7" id="KW-0489">Methyltransferase</keyword>
<dbReference type="GO" id="GO:0008176">
    <property type="term" value="F:tRNA (guanine(46)-N7)-methyltransferase activity"/>
    <property type="evidence" value="ECO:0007669"/>
    <property type="project" value="UniProtKB-EC"/>
</dbReference>
<accession>A0A3B0TSX8</accession>
<dbReference type="Gene3D" id="3.40.50.150">
    <property type="entry name" value="Vaccinia Virus protein VP39"/>
    <property type="match status" value="1"/>
</dbReference>
<dbReference type="CDD" id="cd02440">
    <property type="entry name" value="AdoMet_MTases"/>
    <property type="match status" value="1"/>
</dbReference>
<dbReference type="PANTHER" id="PTHR23417">
    <property type="entry name" value="3-DEOXY-D-MANNO-OCTULOSONIC-ACID TRANSFERASE/TRNA GUANINE-N 7 - -METHYLTRANSFERASE"/>
    <property type="match status" value="1"/>
</dbReference>
<dbReference type="EC" id="2.1.1.33" evidence="2"/>
<dbReference type="HAMAP" id="MF_01057">
    <property type="entry name" value="tRNA_methyltr_TrmB"/>
    <property type="match status" value="1"/>
</dbReference>
<evidence type="ECO:0000313" key="7">
    <source>
        <dbReference type="EMBL" id="VAW16537.1"/>
    </source>
</evidence>
<gene>
    <name evidence="7" type="ORF">MNBD_ALPHA11-900</name>
</gene>
<comment type="catalytic activity">
    <reaction evidence="1">
        <text>guanosine(46) in tRNA + S-adenosyl-L-methionine = N(7)-methylguanosine(46) in tRNA + S-adenosyl-L-homocysteine</text>
        <dbReference type="Rhea" id="RHEA:42708"/>
        <dbReference type="Rhea" id="RHEA-COMP:10188"/>
        <dbReference type="Rhea" id="RHEA-COMP:10189"/>
        <dbReference type="ChEBI" id="CHEBI:57856"/>
        <dbReference type="ChEBI" id="CHEBI:59789"/>
        <dbReference type="ChEBI" id="CHEBI:74269"/>
        <dbReference type="ChEBI" id="CHEBI:74480"/>
        <dbReference type="EC" id="2.1.1.33"/>
    </reaction>
</comment>